<dbReference type="EMBL" id="CP050139">
    <property type="protein sequence ID" value="QIP34099.1"/>
    <property type="molecule type" value="Genomic_DNA"/>
</dbReference>
<accession>A0A858JI56</accession>
<dbReference type="RefSeq" id="WP_166498076.1">
    <property type="nucleotide sequence ID" value="NZ_CP050139.1"/>
</dbReference>
<dbReference type="KEGG" id="kre:GWK63_15750"/>
<reference evidence="1 2" key="1">
    <citation type="submission" date="2020-03" db="EMBL/GenBank/DDBJ databases">
        <title>Isolation of cellulose-producing strains, genome characterization and application of the synthesized cellulose films as an economical and sustainable material for piezoelectric sensor construction.</title>
        <authorList>
            <person name="Mangayil R.K."/>
        </authorList>
    </citation>
    <scope>NUCLEOTIDE SEQUENCE [LARGE SCALE GENOMIC DNA]</scope>
    <source>
        <strain evidence="1 2">ENS 9a1a</strain>
    </source>
</reference>
<keyword evidence="2" id="KW-1185">Reference proteome</keyword>
<protein>
    <submittedName>
        <fullName evidence="1">Uncharacterized protein</fullName>
    </submittedName>
</protein>
<dbReference type="Proteomes" id="UP000502533">
    <property type="component" value="Chromosome"/>
</dbReference>
<sequence>MNEEKDQEAAGISHDMACWGIFRQHMWGILKQHLQMVSDALDDAHVAGFGTKDVSNAWGRIGIETAGNALIAGLAGGNIGSVAASTAAGDVATIATRQWAESVARSMTDDADGQRVIENVLSNVIGAGAGAAAGAASGGDTTVNALSGAGYASAIQQYNEAHENEKTVEQKDLPTGYVGTSSIDNPKVIHHVYSEYNGEDYDLVGGAGAPVRDDKGNVIFRQRETGEYFVFVNNKKEIPEINGVHTGHTTVSQHSATITDIIDPDTNKSVSDRVKIQTALNDLYSSHLSYLVNQDGTFIGERGTGNAQIMPSSSDPNTTAETFARQAFGGQVPSRFRPLTVKNQTGGWAAIFADGMAVTYRPAGAASFRTKKDMATVEINTDSIRNIKGGNLKFKFPKD</sequence>
<evidence type="ECO:0000313" key="1">
    <source>
        <dbReference type="EMBL" id="QIP34099.1"/>
    </source>
</evidence>
<evidence type="ECO:0000313" key="2">
    <source>
        <dbReference type="Proteomes" id="UP000502533"/>
    </source>
</evidence>
<dbReference type="AlphaFoldDB" id="A0A858JI56"/>
<gene>
    <name evidence="1" type="ORF">GWK63_15750</name>
</gene>
<dbReference type="GeneID" id="85023615"/>
<organism evidence="1 2">
    <name type="scientific">Komagataeibacter rhaeticus</name>
    <dbReference type="NCBI Taxonomy" id="215221"/>
    <lineage>
        <taxon>Bacteria</taxon>
        <taxon>Pseudomonadati</taxon>
        <taxon>Pseudomonadota</taxon>
        <taxon>Alphaproteobacteria</taxon>
        <taxon>Acetobacterales</taxon>
        <taxon>Acetobacteraceae</taxon>
        <taxon>Komagataeibacter</taxon>
    </lineage>
</organism>
<proteinExistence type="predicted"/>
<name>A0A858JI56_9PROT</name>